<sequence>MELVVATVVFLLIIVIGILFGRMSIILGLIFEKIIKFIKRLY</sequence>
<gene>
    <name evidence="2" type="ORF">CBLFYP62_01523</name>
</gene>
<keyword evidence="1" id="KW-1133">Transmembrane helix</keyword>
<name>A0A6N3CAD7_CLOBU</name>
<evidence type="ECO:0000256" key="1">
    <source>
        <dbReference type="SAM" id="Phobius"/>
    </source>
</evidence>
<proteinExistence type="predicted"/>
<dbReference type="EMBL" id="CACRTU010000014">
    <property type="protein sequence ID" value="VYU13022.1"/>
    <property type="molecule type" value="Genomic_DNA"/>
</dbReference>
<organism evidence="2">
    <name type="scientific">Clostridium butyricum</name>
    <dbReference type="NCBI Taxonomy" id="1492"/>
    <lineage>
        <taxon>Bacteria</taxon>
        <taxon>Bacillati</taxon>
        <taxon>Bacillota</taxon>
        <taxon>Clostridia</taxon>
        <taxon>Eubacteriales</taxon>
        <taxon>Clostridiaceae</taxon>
        <taxon>Clostridium</taxon>
    </lineage>
</organism>
<dbReference type="RefSeq" id="WP_024040523.1">
    <property type="nucleotide sequence ID" value="NZ_BKBD01000012.1"/>
</dbReference>
<accession>A0A6N3CAD7</accession>
<keyword evidence="1" id="KW-0812">Transmembrane</keyword>
<keyword evidence="1" id="KW-0472">Membrane</keyword>
<feature type="transmembrane region" description="Helical" evidence="1">
    <location>
        <begin position="6"/>
        <end position="31"/>
    </location>
</feature>
<reference evidence="2" key="1">
    <citation type="submission" date="2019-11" db="EMBL/GenBank/DDBJ databases">
        <authorList>
            <person name="Feng L."/>
        </authorList>
    </citation>
    <scope>NUCLEOTIDE SEQUENCE</scope>
    <source>
        <strain evidence="2">CButyricumLFYP62</strain>
    </source>
</reference>
<evidence type="ECO:0000313" key="2">
    <source>
        <dbReference type="EMBL" id="VYU13022.1"/>
    </source>
</evidence>
<protein>
    <submittedName>
        <fullName evidence="2">Uncharacterized protein</fullName>
    </submittedName>
</protein>
<dbReference type="AlphaFoldDB" id="A0A6N3CAD7"/>